<dbReference type="HOGENOM" id="CLU_491804_0_0_1"/>
<dbReference type="InterPro" id="IPR022210">
    <property type="entry name" value="TF_GCR1-like"/>
</dbReference>
<dbReference type="PaxDb" id="284590-Q6CIN6"/>
<evidence type="ECO:0000313" key="3">
    <source>
        <dbReference type="EMBL" id="CAG98911.1"/>
    </source>
</evidence>
<accession>Q6CIN6</accession>
<evidence type="ECO:0000313" key="4">
    <source>
        <dbReference type="Proteomes" id="UP000000598"/>
    </source>
</evidence>
<dbReference type="EMBL" id="CR382126">
    <property type="protein sequence ID" value="CAG98911.1"/>
    <property type="molecule type" value="Genomic_DNA"/>
</dbReference>
<dbReference type="KEGG" id="kla:KLLA0_F25190g"/>
<proteinExistence type="predicted"/>
<evidence type="ECO:0000256" key="1">
    <source>
        <dbReference type="SAM" id="MobiDB-lite"/>
    </source>
</evidence>
<dbReference type="InParanoid" id="Q6CIN6"/>
<gene>
    <name evidence="3" type="ORF">KLLA0_F25190g</name>
</gene>
<name>Q6CIN6_KLULA</name>
<feature type="region of interest" description="Disordered" evidence="1">
    <location>
        <begin position="213"/>
        <end position="266"/>
    </location>
</feature>
<feature type="domain" description="Transcription activator GCR1-like" evidence="2">
    <location>
        <begin position="419"/>
        <end position="524"/>
    </location>
</feature>
<organism evidence="3 4">
    <name type="scientific">Kluyveromyces lactis (strain ATCC 8585 / CBS 2359 / DSM 70799 / NBRC 1267 / NRRL Y-1140 / WM37)</name>
    <name type="common">Yeast</name>
    <name type="synonym">Candida sphaerica</name>
    <dbReference type="NCBI Taxonomy" id="284590"/>
    <lineage>
        <taxon>Eukaryota</taxon>
        <taxon>Fungi</taxon>
        <taxon>Dikarya</taxon>
        <taxon>Ascomycota</taxon>
        <taxon>Saccharomycotina</taxon>
        <taxon>Saccharomycetes</taxon>
        <taxon>Saccharomycetales</taxon>
        <taxon>Saccharomycetaceae</taxon>
        <taxon>Kluyveromyces</taxon>
    </lineage>
</organism>
<dbReference type="Pfam" id="PF12550">
    <property type="entry name" value="GCR1_C"/>
    <property type="match status" value="1"/>
</dbReference>
<sequence>MNKLIIDPKLKALMDPDFVYDSDENLNVDQGETVHDHDPLQDFDLSRKYDAAVAGAISRVSSPLGDCDGHVTGSSPIMDGSRHSLLHKHDHGSGHGYSHDRRHSLVDVHGHSHGTHATVEPDPDERYLNDNGTFHYTSQFQARTHADKFDFYQGPKEHFHGAVNKSLSLRNAAVFDEGESNSTSIITDQHHALNESTVSGSFIHQNDAHHIQNHGHLDSHSTTSKKSFFDDERGYNDGNDNFTGNNGDRYENGGEDESLESDEYDSASDVSEEYESQLHNLFHKITKFKSDFHQLITKLDEASLESAKARQHYLNDISIRENMFMSATTNVLLDTVSKLLPRKRTSNGINNGKSRGSMYSNHPLSSDANRLHGKTNSNGTAEATKNSNPHSNNESMSALYNASLENDPCSKLPNFGVILIKSPTNVEQLWSEYTKLPSDSNMKALLKLMLQQQNKDTIKKSDIALMKQRKTTIQELERKCGSSWRNSDKNFSRQINRRKKIWGCIEQGLKDGLSLQTCFPILDKYVEERGKGLSWYYNGVPFKLADLAPSYSTE</sequence>
<dbReference type="RefSeq" id="XP_456203.1">
    <property type="nucleotide sequence ID" value="XM_456203.1"/>
</dbReference>
<dbReference type="AlphaFoldDB" id="Q6CIN6"/>
<dbReference type="Proteomes" id="UP000000598">
    <property type="component" value="Chromosome F"/>
</dbReference>
<feature type="compositionally biased region" description="Polar residues" evidence="1">
    <location>
        <begin position="346"/>
        <end position="395"/>
    </location>
</feature>
<dbReference type="GeneID" id="2895180"/>
<feature type="compositionally biased region" description="Low complexity" evidence="1">
    <location>
        <begin position="236"/>
        <end position="247"/>
    </location>
</feature>
<evidence type="ECO:0000259" key="2">
    <source>
        <dbReference type="Pfam" id="PF12550"/>
    </source>
</evidence>
<protein>
    <submittedName>
        <fullName evidence="3">KLLA0F25190p</fullName>
    </submittedName>
</protein>
<keyword evidence="4" id="KW-1185">Reference proteome</keyword>
<dbReference type="eggNOG" id="ENOG502RY18">
    <property type="taxonomic scope" value="Eukaryota"/>
</dbReference>
<feature type="compositionally biased region" description="Acidic residues" evidence="1">
    <location>
        <begin position="253"/>
        <end position="266"/>
    </location>
</feature>
<feature type="region of interest" description="Disordered" evidence="1">
    <location>
        <begin position="343"/>
        <end position="395"/>
    </location>
</feature>
<reference evidence="3 4" key="1">
    <citation type="journal article" date="2004" name="Nature">
        <title>Genome evolution in yeasts.</title>
        <authorList>
            <consortium name="Genolevures"/>
            <person name="Dujon B."/>
            <person name="Sherman D."/>
            <person name="Fischer G."/>
            <person name="Durrens P."/>
            <person name="Casaregola S."/>
            <person name="Lafontaine I."/>
            <person name="de Montigny J."/>
            <person name="Marck C."/>
            <person name="Neuveglise C."/>
            <person name="Talla E."/>
            <person name="Goffard N."/>
            <person name="Frangeul L."/>
            <person name="Aigle M."/>
            <person name="Anthouard V."/>
            <person name="Babour A."/>
            <person name="Barbe V."/>
            <person name="Barnay S."/>
            <person name="Blanchin S."/>
            <person name="Beckerich J.M."/>
            <person name="Beyne E."/>
            <person name="Bleykasten C."/>
            <person name="Boisrame A."/>
            <person name="Boyer J."/>
            <person name="Cattolico L."/>
            <person name="Confanioleri F."/>
            <person name="de Daruvar A."/>
            <person name="Despons L."/>
            <person name="Fabre E."/>
            <person name="Fairhead C."/>
            <person name="Ferry-Dumazet H."/>
            <person name="Groppi A."/>
            <person name="Hantraye F."/>
            <person name="Hennequin C."/>
            <person name="Jauniaux N."/>
            <person name="Joyet P."/>
            <person name="Kachouri R."/>
            <person name="Kerrest A."/>
            <person name="Koszul R."/>
            <person name="Lemaire M."/>
            <person name="Lesur I."/>
            <person name="Ma L."/>
            <person name="Muller H."/>
            <person name="Nicaud J.M."/>
            <person name="Nikolski M."/>
            <person name="Oztas S."/>
            <person name="Ozier-Kalogeropoulos O."/>
            <person name="Pellenz S."/>
            <person name="Potier S."/>
            <person name="Richard G.F."/>
            <person name="Straub M.L."/>
            <person name="Suleau A."/>
            <person name="Swennene D."/>
            <person name="Tekaia F."/>
            <person name="Wesolowski-Louvel M."/>
            <person name="Westhof E."/>
            <person name="Wirth B."/>
            <person name="Zeniou-Meyer M."/>
            <person name="Zivanovic I."/>
            <person name="Bolotin-Fukuhara M."/>
            <person name="Thierry A."/>
            <person name="Bouchier C."/>
            <person name="Caudron B."/>
            <person name="Scarpelli C."/>
            <person name="Gaillardin C."/>
            <person name="Weissenbach J."/>
            <person name="Wincker P."/>
            <person name="Souciet J.L."/>
        </authorList>
    </citation>
    <scope>NUCLEOTIDE SEQUENCE [LARGE SCALE GENOMIC DNA]</scope>
    <source>
        <strain evidence="4">ATCC 8585 / CBS 2359 / DSM 70799 / NBRC 1267 / NRRL Y-1140 / WM37</strain>
    </source>
</reference>